<feature type="domain" description="Isochorismatase-like" evidence="2">
    <location>
        <begin position="15"/>
        <end position="198"/>
    </location>
</feature>
<name>A0A1U9JZI0_9BURK</name>
<dbReference type="InterPro" id="IPR000868">
    <property type="entry name" value="Isochorismatase-like_dom"/>
</dbReference>
<dbReference type="KEGG" id="phn:PAEH1_05600"/>
<keyword evidence="1" id="KW-0378">Hydrolase</keyword>
<dbReference type="Proteomes" id="UP000189369">
    <property type="component" value="Chromosome"/>
</dbReference>
<evidence type="ECO:0000256" key="1">
    <source>
        <dbReference type="ARBA" id="ARBA00022801"/>
    </source>
</evidence>
<dbReference type="Pfam" id="PF00857">
    <property type="entry name" value="Isochorismatase"/>
    <property type="match status" value="1"/>
</dbReference>
<dbReference type="CDD" id="cd00431">
    <property type="entry name" value="cysteine_hydrolases"/>
    <property type="match status" value="1"/>
</dbReference>
<dbReference type="SUPFAM" id="SSF52499">
    <property type="entry name" value="Isochorismatase-like hydrolases"/>
    <property type="match status" value="1"/>
</dbReference>
<dbReference type="AlphaFoldDB" id="A0A1U9JZI0"/>
<evidence type="ECO:0000313" key="3">
    <source>
        <dbReference type="EMBL" id="AQS51177.1"/>
    </source>
</evidence>
<evidence type="ECO:0000259" key="2">
    <source>
        <dbReference type="Pfam" id="PF00857"/>
    </source>
</evidence>
<dbReference type="InterPro" id="IPR050272">
    <property type="entry name" value="Isochorismatase-like_hydrls"/>
</dbReference>
<proteinExistence type="predicted"/>
<sequence>MNPTSSPWHLHPEKTALLVIDMQNDFVREGAPMEVPMARTYLPNMQSIVEQCRTIGIPIIYSQHVLHEAWDISPLETAYNPNLKQAGLRLGTPGADIVDELKPLAHDYIILKHRYDAFHNTQLDNVLATVRGLRQVDTVIIIGTVTNICCESTARSAFMRDYKVVMVSDANGGLDQPSQDATLTIIERVFGRVLSTEQLLQELTQ</sequence>
<gene>
    <name evidence="3" type="ORF">PAEH1_05600</name>
</gene>
<protein>
    <recommendedName>
        <fullName evidence="2">Isochorismatase-like domain-containing protein</fullName>
    </recommendedName>
</protein>
<dbReference type="PANTHER" id="PTHR43540:SF6">
    <property type="entry name" value="ISOCHORISMATASE-LIKE DOMAIN-CONTAINING PROTEIN"/>
    <property type="match status" value="1"/>
</dbReference>
<dbReference type="PANTHER" id="PTHR43540">
    <property type="entry name" value="PEROXYUREIDOACRYLATE/UREIDOACRYLATE AMIDOHYDROLASE-RELATED"/>
    <property type="match status" value="1"/>
</dbReference>
<dbReference type="Gene3D" id="3.40.50.850">
    <property type="entry name" value="Isochorismatase-like"/>
    <property type="match status" value="1"/>
</dbReference>
<dbReference type="EMBL" id="CP019697">
    <property type="protein sequence ID" value="AQS51177.1"/>
    <property type="molecule type" value="Genomic_DNA"/>
</dbReference>
<organism evidence="3 4">
    <name type="scientific">Paenalcaligenes hominis</name>
    <dbReference type="NCBI Taxonomy" id="643674"/>
    <lineage>
        <taxon>Bacteria</taxon>
        <taxon>Pseudomonadati</taxon>
        <taxon>Pseudomonadota</taxon>
        <taxon>Betaproteobacteria</taxon>
        <taxon>Burkholderiales</taxon>
        <taxon>Alcaligenaceae</taxon>
        <taxon>Paenalcaligenes</taxon>
    </lineage>
</organism>
<dbReference type="OrthoDB" id="5360912at2"/>
<dbReference type="InterPro" id="IPR036380">
    <property type="entry name" value="Isochorismatase-like_sf"/>
</dbReference>
<reference evidence="3 4" key="1">
    <citation type="submission" date="2017-01" db="EMBL/GenBank/DDBJ databases">
        <title>Complete Genome Sequence of Paenalcaligenes hominis, Isolated from a paraplegic Patient with neurogenic bladder.</title>
        <authorList>
            <person name="Mukhopadhyay R."/>
            <person name="Joaquin J."/>
            <person name="Hogue R."/>
            <person name="Kilaru A."/>
            <person name="Jospin G."/>
            <person name="Mars K."/>
            <person name="Eisen J.A."/>
            <person name="Chaturvedi V."/>
        </authorList>
    </citation>
    <scope>NUCLEOTIDE SEQUENCE [LARGE SCALE GENOMIC DNA]</scope>
    <source>
        <strain evidence="3 4">15S00501</strain>
    </source>
</reference>
<evidence type="ECO:0000313" key="4">
    <source>
        <dbReference type="Proteomes" id="UP000189369"/>
    </source>
</evidence>
<dbReference type="GO" id="GO:0016787">
    <property type="term" value="F:hydrolase activity"/>
    <property type="evidence" value="ECO:0007669"/>
    <property type="project" value="UniProtKB-KW"/>
</dbReference>
<dbReference type="STRING" id="643674.PAEH1_05600"/>
<accession>A0A1U9JZI0</accession>